<evidence type="ECO:0000256" key="5">
    <source>
        <dbReference type="ARBA" id="ARBA00023242"/>
    </source>
</evidence>
<dbReference type="PRINTS" id="PR00367">
    <property type="entry name" value="ETHRSPELEMNT"/>
</dbReference>
<dbReference type="InterPro" id="IPR016177">
    <property type="entry name" value="DNA-bd_dom_sf"/>
</dbReference>
<dbReference type="GO" id="GO:0003700">
    <property type="term" value="F:DNA-binding transcription factor activity"/>
    <property type="evidence" value="ECO:0007669"/>
    <property type="project" value="InterPro"/>
</dbReference>
<feature type="region of interest" description="Disordered" evidence="7">
    <location>
        <begin position="182"/>
        <end position="204"/>
    </location>
</feature>
<dbReference type="PANTHER" id="PTHR31190:SF407">
    <property type="entry name" value="ETHYLENE-RESPONSIVE TRANSCRIPTION FACTOR 13-LIKE"/>
    <property type="match status" value="1"/>
</dbReference>
<keyword evidence="5" id="KW-0539">Nucleus</keyword>
<dbReference type="Proteomes" id="UP000008311">
    <property type="component" value="Unassembled WGS sequence"/>
</dbReference>
<keyword evidence="3" id="KW-0238">DNA-binding</keyword>
<dbReference type="eggNOG" id="ENOG502SNVR">
    <property type="taxonomic scope" value="Eukaryota"/>
</dbReference>
<dbReference type="Pfam" id="PF00847">
    <property type="entry name" value="AP2"/>
    <property type="match status" value="1"/>
</dbReference>
<evidence type="ECO:0000256" key="7">
    <source>
        <dbReference type="SAM" id="MobiDB-lite"/>
    </source>
</evidence>
<dbReference type="InterPro" id="IPR044808">
    <property type="entry name" value="ERF_plant"/>
</dbReference>
<dbReference type="GO" id="GO:0005634">
    <property type="term" value="C:nucleus"/>
    <property type="evidence" value="ECO:0007669"/>
    <property type="project" value="UniProtKB-SubCell"/>
</dbReference>
<reference evidence="10" key="1">
    <citation type="journal article" date="2010" name="Nat. Biotechnol.">
        <title>Draft genome sequence of the oilseed species Ricinus communis.</title>
        <authorList>
            <person name="Chan A.P."/>
            <person name="Crabtree J."/>
            <person name="Zhao Q."/>
            <person name="Lorenzi H."/>
            <person name="Orvis J."/>
            <person name="Puiu D."/>
            <person name="Melake-Berhan A."/>
            <person name="Jones K.M."/>
            <person name="Redman J."/>
            <person name="Chen G."/>
            <person name="Cahoon E.B."/>
            <person name="Gedil M."/>
            <person name="Stanke M."/>
            <person name="Haas B.J."/>
            <person name="Wortman J.R."/>
            <person name="Fraser-Liggett C.M."/>
            <person name="Ravel J."/>
            <person name="Rabinowicz P.D."/>
        </authorList>
    </citation>
    <scope>NUCLEOTIDE SEQUENCE [LARGE SCALE GENOMIC DNA]</scope>
    <source>
        <strain evidence="10">cv. Hale</strain>
    </source>
</reference>
<keyword evidence="10" id="KW-1185">Reference proteome</keyword>
<evidence type="ECO:0000259" key="8">
    <source>
        <dbReference type="PROSITE" id="PS51032"/>
    </source>
</evidence>
<dbReference type="FunFam" id="3.30.730.10:FF:000001">
    <property type="entry name" value="Ethylene-responsive transcription factor 2"/>
    <property type="match status" value="1"/>
</dbReference>
<keyword evidence="2" id="KW-0805">Transcription regulation</keyword>
<feature type="domain" description="AP2/ERF" evidence="8">
    <location>
        <begin position="107"/>
        <end position="166"/>
    </location>
</feature>
<dbReference type="SUPFAM" id="SSF54171">
    <property type="entry name" value="DNA-binding domain"/>
    <property type="match status" value="1"/>
</dbReference>
<protein>
    <submittedName>
        <fullName evidence="9">DNA binding protein, putative</fullName>
    </submittedName>
</protein>
<evidence type="ECO:0000313" key="9">
    <source>
        <dbReference type="EMBL" id="EEF50259.1"/>
    </source>
</evidence>
<keyword evidence="4" id="KW-0804">Transcription</keyword>
<proteinExistence type="inferred from homology"/>
<gene>
    <name evidence="9" type="ORF">RCOM_1608420</name>
</gene>
<dbReference type="OMA" id="SFILECI"/>
<dbReference type="GO" id="GO:0009873">
    <property type="term" value="P:ethylene-activated signaling pathway"/>
    <property type="evidence" value="ECO:0007669"/>
    <property type="project" value="InterPro"/>
</dbReference>
<evidence type="ECO:0000256" key="4">
    <source>
        <dbReference type="ARBA" id="ARBA00023163"/>
    </source>
</evidence>
<dbReference type="GO" id="GO:0003677">
    <property type="term" value="F:DNA binding"/>
    <property type="evidence" value="ECO:0007669"/>
    <property type="project" value="UniProtKB-KW"/>
</dbReference>
<name>B9RD01_RICCO</name>
<comment type="subcellular location">
    <subcellularLocation>
        <location evidence="1">Nucleus</location>
    </subcellularLocation>
</comment>
<dbReference type="InterPro" id="IPR001471">
    <property type="entry name" value="AP2/ERF_dom"/>
</dbReference>
<dbReference type="EMBL" id="EQ973775">
    <property type="protein sequence ID" value="EEF50259.1"/>
    <property type="molecule type" value="Genomic_DNA"/>
</dbReference>
<dbReference type="AlphaFoldDB" id="B9RD01"/>
<dbReference type="OrthoDB" id="552345at2759"/>
<dbReference type="CDD" id="cd00018">
    <property type="entry name" value="AP2"/>
    <property type="match status" value="1"/>
</dbReference>
<evidence type="ECO:0000313" key="10">
    <source>
        <dbReference type="Proteomes" id="UP000008311"/>
    </source>
</evidence>
<dbReference type="InParanoid" id="B9RD01"/>
<evidence type="ECO:0000256" key="3">
    <source>
        <dbReference type="ARBA" id="ARBA00023125"/>
    </source>
</evidence>
<accession>B9RD01</accession>
<evidence type="ECO:0000256" key="6">
    <source>
        <dbReference type="ARBA" id="ARBA00024343"/>
    </source>
</evidence>
<dbReference type="SMART" id="SM00380">
    <property type="entry name" value="AP2"/>
    <property type="match status" value="1"/>
</dbReference>
<dbReference type="PANTHER" id="PTHR31190">
    <property type="entry name" value="DNA-BINDING DOMAIN"/>
    <property type="match status" value="1"/>
</dbReference>
<dbReference type="PROSITE" id="PS51032">
    <property type="entry name" value="AP2_ERF"/>
    <property type="match status" value="1"/>
</dbReference>
<dbReference type="KEGG" id="rcu:8265785"/>
<sequence length="204" mass="22913">MYQDSNSNSFQHSDLSFILECISHYLLDETEILAAATSITPLHCYNSNSNSFSSLTENFWSDLLVKLDSGDAILQSASNEEEEEEEEEETIMQTKKAKEKINGNSFSYRGVRKRPWGKYAAQIREPKKKGATRLWLGTYDTPEDAALAYDRAAFKIRGSKAKLNFPHLAGSHASEMESSLFNCTSPSSGNASPWFRMTNLDSEN</sequence>
<evidence type="ECO:0000256" key="2">
    <source>
        <dbReference type="ARBA" id="ARBA00023015"/>
    </source>
</evidence>
<organism evidence="9 10">
    <name type="scientific">Ricinus communis</name>
    <name type="common">Castor bean</name>
    <dbReference type="NCBI Taxonomy" id="3988"/>
    <lineage>
        <taxon>Eukaryota</taxon>
        <taxon>Viridiplantae</taxon>
        <taxon>Streptophyta</taxon>
        <taxon>Embryophyta</taxon>
        <taxon>Tracheophyta</taxon>
        <taxon>Spermatophyta</taxon>
        <taxon>Magnoliopsida</taxon>
        <taxon>eudicotyledons</taxon>
        <taxon>Gunneridae</taxon>
        <taxon>Pentapetalae</taxon>
        <taxon>rosids</taxon>
        <taxon>fabids</taxon>
        <taxon>Malpighiales</taxon>
        <taxon>Euphorbiaceae</taxon>
        <taxon>Acalyphoideae</taxon>
        <taxon>Acalypheae</taxon>
        <taxon>Ricinus</taxon>
    </lineage>
</organism>
<comment type="similarity">
    <text evidence="6">Belongs to the AP2/ERF transcription factor family. ERF subfamily.</text>
</comment>
<dbReference type="STRING" id="3988.B9RD01"/>
<feature type="compositionally biased region" description="Polar residues" evidence="7">
    <location>
        <begin position="182"/>
        <end position="191"/>
    </location>
</feature>
<dbReference type="InterPro" id="IPR036955">
    <property type="entry name" value="AP2/ERF_dom_sf"/>
</dbReference>
<dbReference type="Gene3D" id="3.30.730.10">
    <property type="entry name" value="AP2/ERF domain"/>
    <property type="match status" value="1"/>
</dbReference>
<evidence type="ECO:0000256" key="1">
    <source>
        <dbReference type="ARBA" id="ARBA00004123"/>
    </source>
</evidence>